<gene>
    <name evidence="1" type="ORF">GII30_11425</name>
</gene>
<protein>
    <submittedName>
        <fullName evidence="1">Uncharacterized protein</fullName>
    </submittedName>
</protein>
<name>A0A857MFV7_9ACTN</name>
<dbReference type="RefSeq" id="WP_005183122.1">
    <property type="nucleotide sequence ID" value="NZ_CP045804.1"/>
</dbReference>
<proteinExistence type="predicted"/>
<organism evidence="1">
    <name type="scientific">Gordonia amarae</name>
    <dbReference type="NCBI Taxonomy" id="36821"/>
    <lineage>
        <taxon>Bacteria</taxon>
        <taxon>Bacillati</taxon>
        <taxon>Actinomycetota</taxon>
        <taxon>Actinomycetes</taxon>
        <taxon>Mycobacteriales</taxon>
        <taxon>Gordoniaceae</taxon>
        <taxon>Gordonia</taxon>
    </lineage>
</organism>
<reference evidence="1" key="1">
    <citation type="journal article" date="2021" name="Nat. Microbiol.">
        <title>Cocultivation of an ultrasmall environmental parasitic bacterium with lytic ability against bacteria associated with wastewater foams.</title>
        <authorList>
            <person name="Batinovic S."/>
            <person name="Rose J.J.A."/>
            <person name="Ratcliffe J."/>
            <person name="Seviour R.J."/>
            <person name="Petrovski S."/>
        </authorList>
    </citation>
    <scope>NUCLEOTIDE SEQUENCE</scope>
    <source>
        <strain evidence="1">CON44</strain>
    </source>
</reference>
<sequence>MSSYTDVTTQLTDQWVAAVEKAKESLSNLDKGAGLLPANFAMPDLAKNFSGTVPGLPSPKEVVEANFKVAQRLLEAQRDFTLAVIERASKDGADKPSAE</sequence>
<dbReference type="EMBL" id="CP045810">
    <property type="protein sequence ID" value="QHN39690.1"/>
    <property type="molecule type" value="Genomic_DNA"/>
</dbReference>
<evidence type="ECO:0000313" key="1">
    <source>
        <dbReference type="EMBL" id="QHN39690.1"/>
    </source>
</evidence>
<dbReference type="AlphaFoldDB" id="A0A857MFV7"/>
<accession>A0A857MFV7</accession>